<comment type="subcellular location">
    <subcellularLocation>
        <location evidence="1">Nucleus</location>
    </subcellularLocation>
</comment>
<evidence type="ECO:0000313" key="7">
    <source>
        <dbReference type="EMBL" id="KAL2534482.1"/>
    </source>
</evidence>
<dbReference type="Gene3D" id="4.10.280.10">
    <property type="entry name" value="Helix-loop-helix DNA-binding domain"/>
    <property type="match status" value="1"/>
</dbReference>
<keyword evidence="8" id="KW-1185">Reference proteome</keyword>
<keyword evidence="3" id="KW-0804">Transcription</keyword>
<comment type="caution">
    <text evidence="7">The sequence shown here is derived from an EMBL/GenBank/DDBJ whole genome shotgun (WGS) entry which is preliminary data.</text>
</comment>
<evidence type="ECO:0000256" key="4">
    <source>
        <dbReference type="ARBA" id="ARBA00023242"/>
    </source>
</evidence>
<gene>
    <name evidence="7" type="ORF">Adt_07833</name>
</gene>
<name>A0ABD1VAZ6_9LAMI</name>
<feature type="domain" description="BHLH" evidence="6">
    <location>
        <begin position="47"/>
        <end position="96"/>
    </location>
</feature>
<dbReference type="InterPro" id="IPR011598">
    <property type="entry name" value="bHLH_dom"/>
</dbReference>
<keyword evidence="7" id="KW-0238">DNA-binding</keyword>
<proteinExistence type="predicted"/>
<evidence type="ECO:0000256" key="1">
    <source>
        <dbReference type="ARBA" id="ARBA00004123"/>
    </source>
</evidence>
<organism evidence="7 8">
    <name type="scientific">Abeliophyllum distichum</name>
    <dbReference type="NCBI Taxonomy" id="126358"/>
    <lineage>
        <taxon>Eukaryota</taxon>
        <taxon>Viridiplantae</taxon>
        <taxon>Streptophyta</taxon>
        <taxon>Embryophyta</taxon>
        <taxon>Tracheophyta</taxon>
        <taxon>Spermatophyta</taxon>
        <taxon>Magnoliopsida</taxon>
        <taxon>eudicotyledons</taxon>
        <taxon>Gunneridae</taxon>
        <taxon>Pentapetalae</taxon>
        <taxon>asterids</taxon>
        <taxon>lamiids</taxon>
        <taxon>Lamiales</taxon>
        <taxon>Oleaceae</taxon>
        <taxon>Forsythieae</taxon>
        <taxon>Abeliophyllum</taxon>
    </lineage>
</organism>
<dbReference type="Pfam" id="PF00010">
    <property type="entry name" value="HLH"/>
    <property type="match status" value="1"/>
</dbReference>
<evidence type="ECO:0000256" key="2">
    <source>
        <dbReference type="ARBA" id="ARBA00023015"/>
    </source>
</evidence>
<protein>
    <submittedName>
        <fullName evidence="7">Basic helix-loop-helix (BHLH) DNA-binding superfamily protein</fullName>
    </submittedName>
</protein>
<dbReference type="GO" id="GO:0003677">
    <property type="term" value="F:DNA binding"/>
    <property type="evidence" value="ECO:0007669"/>
    <property type="project" value="UniProtKB-KW"/>
</dbReference>
<dbReference type="PANTHER" id="PTHR31945">
    <property type="entry name" value="TRANSCRIPTION FACTOR SCREAM2-RELATED"/>
    <property type="match status" value="1"/>
</dbReference>
<dbReference type="GO" id="GO:0005634">
    <property type="term" value="C:nucleus"/>
    <property type="evidence" value="ECO:0007669"/>
    <property type="project" value="UniProtKB-SubCell"/>
</dbReference>
<dbReference type="EMBL" id="JBFOLK010000002">
    <property type="protein sequence ID" value="KAL2534482.1"/>
    <property type="molecule type" value="Genomic_DNA"/>
</dbReference>
<evidence type="ECO:0000313" key="8">
    <source>
        <dbReference type="Proteomes" id="UP001604336"/>
    </source>
</evidence>
<dbReference type="InterPro" id="IPR036638">
    <property type="entry name" value="HLH_DNA-bd_sf"/>
</dbReference>
<evidence type="ECO:0000256" key="5">
    <source>
        <dbReference type="SAM" id="MobiDB-lite"/>
    </source>
</evidence>
<accession>A0ABD1VAZ6</accession>
<keyword evidence="2" id="KW-0805">Transcription regulation</keyword>
<evidence type="ECO:0000259" key="6">
    <source>
        <dbReference type="PROSITE" id="PS50888"/>
    </source>
</evidence>
<dbReference type="Proteomes" id="UP001604336">
    <property type="component" value="Unassembled WGS sequence"/>
</dbReference>
<dbReference type="SMART" id="SM00353">
    <property type="entry name" value="HLH"/>
    <property type="match status" value="1"/>
</dbReference>
<dbReference type="SUPFAM" id="SSF47459">
    <property type="entry name" value="HLH, helix-loop-helix DNA-binding domain"/>
    <property type="match status" value="1"/>
</dbReference>
<dbReference type="AlphaFoldDB" id="A0ABD1VAZ6"/>
<feature type="region of interest" description="Disordered" evidence="5">
    <location>
        <begin position="38"/>
        <end position="57"/>
    </location>
</feature>
<feature type="compositionally biased region" description="Basic and acidic residues" evidence="5">
    <location>
        <begin position="38"/>
        <end position="56"/>
    </location>
</feature>
<evidence type="ECO:0000256" key="3">
    <source>
        <dbReference type="ARBA" id="ARBA00023163"/>
    </source>
</evidence>
<dbReference type="InterPro" id="IPR051358">
    <property type="entry name" value="TF_AMS/ICE1/BHLH6-like"/>
</dbReference>
<keyword evidence="4" id="KW-0539">Nucleus</keyword>
<reference evidence="8" key="1">
    <citation type="submission" date="2024-07" db="EMBL/GenBank/DDBJ databases">
        <title>Two chromosome-level genome assemblies of Korean endemic species Abeliophyllum distichum and Forsythia ovata (Oleaceae).</title>
        <authorList>
            <person name="Jang H."/>
        </authorList>
    </citation>
    <scope>NUCLEOTIDE SEQUENCE [LARGE SCALE GENOMIC DNA]</scope>
</reference>
<sequence length="176" mass="20244">MENISDEFPQYWVNMLLQSEEPDCNYINEAFYAFNDSSSDHGRQSSMETKKNIDSKRNRRKKLNERLFTLRSVVPKITKMDKESIIKDAIGYIQKLQEEERKIQAEISDLESASFVHQDETFCSNLKKITSENLHDFGGSSSSPIEVLEVGMEEEKDLLKIKIETAIAALNGPHNH</sequence>
<dbReference type="PROSITE" id="PS50888">
    <property type="entry name" value="BHLH"/>
    <property type="match status" value="1"/>
</dbReference>
<dbReference type="PANTHER" id="PTHR31945:SF26">
    <property type="entry name" value="TRANSCRIPTION FACTOR BHLH35"/>
    <property type="match status" value="1"/>
</dbReference>